<evidence type="ECO:0000256" key="2">
    <source>
        <dbReference type="ARBA" id="ARBA00022679"/>
    </source>
</evidence>
<reference evidence="5" key="1">
    <citation type="submission" date="2022-05" db="EMBL/GenBank/DDBJ databases">
        <title>Draft genome sequence of Clostridium tertium strain CP3 isolated from Peru.</title>
        <authorList>
            <person name="Hurtado R."/>
            <person name="Lima L."/>
            <person name="Sousa T."/>
            <person name="Jaiswal A.K."/>
            <person name="Tiwari S."/>
            <person name="Maturrano L."/>
            <person name="Brenig B."/>
            <person name="Azevedo V."/>
        </authorList>
    </citation>
    <scope>NUCLEOTIDE SEQUENCE</scope>
    <source>
        <strain evidence="5">CP3</strain>
    </source>
</reference>
<accession>A0A9X3XMF1</accession>
<evidence type="ECO:0000313" key="6">
    <source>
        <dbReference type="Proteomes" id="UP001141183"/>
    </source>
</evidence>
<comment type="similarity">
    <text evidence="1">Belongs to the acetyltransferase family.</text>
</comment>
<protein>
    <submittedName>
        <fullName evidence="5">GNAT family N-acetyltransferase</fullName>
    </submittedName>
</protein>
<dbReference type="Proteomes" id="UP001141183">
    <property type="component" value="Unassembled WGS sequence"/>
</dbReference>
<gene>
    <name evidence="5" type="ORF">NE398_19275</name>
</gene>
<feature type="domain" description="N-acetyltransferase" evidence="4">
    <location>
        <begin position="11"/>
        <end position="167"/>
    </location>
</feature>
<dbReference type="CDD" id="cd04301">
    <property type="entry name" value="NAT_SF"/>
    <property type="match status" value="1"/>
</dbReference>
<dbReference type="RefSeq" id="WP_008676846.1">
    <property type="nucleotide sequence ID" value="NZ_BAAACM010000019.1"/>
</dbReference>
<dbReference type="PANTHER" id="PTHR10545:SF29">
    <property type="entry name" value="GH14572P-RELATED"/>
    <property type="match status" value="1"/>
</dbReference>
<dbReference type="AlphaFoldDB" id="A0A9X3XMF1"/>
<keyword evidence="2" id="KW-0808">Transferase</keyword>
<evidence type="ECO:0000256" key="1">
    <source>
        <dbReference type="ARBA" id="ARBA00008694"/>
    </source>
</evidence>
<organism evidence="5 6">
    <name type="scientific">Clostridium tertium</name>
    <dbReference type="NCBI Taxonomy" id="1559"/>
    <lineage>
        <taxon>Bacteria</taxon>
        <taxon>Bacillati</taxon>
        <taxon>Bacillota</taxon>
        <taxon>Clostridia</taxon>
        <taxon>Eubacteriales</taxon>
        <taxon>Clostridiaceae</taxon>
        <taxon>Clostridium</taxon>
    </lineage>
</organism>
<dbReference type="FunFam" id="3.40.630.30:FF:000064">
    <property type="entry name" value="GNAT family acetyltransferase"/>
    <property type="match status" value="1"/>
</dbReference>
<keyword evidence="6" id="KW-1185">Reference proteome</keyword>
<dbReference type="Pfam" id="PF00583">
    <property type="entry name" value="Acetyltransf_1"/>
    <property type="match status" value="1"/>
</dbReference>
<dbReference type="SUPFAM" id="SSF55729">
    <property type="entry name" value="Acyl-CoA N-acyltransferases (Nat)"/>
    <property type="match status" value="1"/>
</dbReference>
<name>A0A9X3XMF1_9CLOT</name>
<dbReference type="GeneID" id="93044603"/>
<proteinExistence type="inferred from homology"/>
<evidence type="ECO:0000259" key="4">
    <source>
        <dbReference type="PROSITE" id="PS51186"/>
    </source>
</evidence>
<evidence type="ECO:0000256" key="3">
    <source>
        <dbReference type="ARBA" id="ARBA00023315"/>
    </source>
</evidence>
<dbReference type="InterPro" id="IPR000182">
    <property type="entry name" value="GNAT_dom"/>
</dbReference>
<dbReference type="InterPro" id="IPR016181">
    <property type="entry name" value="Acyl_CoA_acyltransferase"/>
</dbReference>
<keyword evidence="3" id="KW-0012">Acyltransferase</keyword>
<dbReference type="Gene3D" id="3.40.630.30">
    <property type="match status" value="1"/>
</dbReference>
<dbReference type="PROSITE" id="PS51186">
    <property type="entry name" value="GNAT"/>
    <property type="match status" value="1"/>
</dbReference>
<dbReference type="PANTHER" id="PTHR10545">
    <property type="entry name" value="DIAMINE N-ACETYLTRANSFERASE"/>
    <property type="match status" value="1"/>
</dbReference>
<comment type="caution">
    <text evidence="5">The sequence shown here is derived from an EMBL/GenBank/DDBJ whole genome shotgun (WGS) entry which is preliminary data.</text>
</comment>
<evidence type="ECO:0000313" key="5">
    <source>
        <dbReference type="EMBL" id="MDC4242275.1"/>
    </source>
</evidence>
<dbReference type="InterPro" id="IPR051016">
    <property type="entry name" value="Diverse_Substrate_AcTransf"/>
</dbReference>
<dbReference type="GO" id="GO:0008080">
    <property type="term" value="F:N-acetyltransferase activity"/>
    <property type="evidence" value="ECO:0007669"/>
    <property type="project" value="UniProtKB-ARBA"/>
</dbReference>
<dbReference type="EMBL" id="JAMRYU010000027">
    <property type="protein sequence ID" value="MDC4242275.1"/>
    <property type="molecule type" value="Genomic_DNA"/>
</dbReference>
<sequence>MRYYDTNIRNFKVRETSEEDIPLILSLIKEIAEYEKMSDEVIATEETLRNSIFENNRAEVVILELDEKPVGYALYFYNFSTFIGRSGLYLEDIFIKKEFRGNGFGKEVFKFLGKKAREEGCKRMEWTCLNWNEPSIRFYKSLGAVPMDEWTVYRLKEKEILNLSKMK</sequence>